<dbReference type="GO" id="GO:0005506">
    <property type="term" value="F:iron ion binding"/>
    <property type="evidence" value="ECO:0007669"/>
    <property type="project" value="InterPro"/>
</dbReference>
<evidence type="ECO:0000313" key="8">
    <source>
        <dbReference type="Proteomes" id="UP000572635"/>
    </source>
</evidence>
<dbReference type="SUPFAM" id="SSF81296">
    <property type="entry name" value="E set domains"/>
    <property type="match status" value="1"/>
</dbReference>
<protein>
    <submittedName>
        <fullName evidence="7">Enterochelin esterase-like enzyme</fullName>
    </submittedName>
</protein>
<keyword evidence="3" id="KW-0378">Hydrolase</keyword>
<proteinExistence type="inferred from homology"/>
<dbReference type="GO" id="GO:0008849">
    <property type="term" value="F:enterochelin esterase activity"/>
    <property type="evidence" value="ECO:0007669"/>
    <property type="project" value="InterPro"/>
</dbReference>
<dbReference type="InterPro" id="IPR021764">
    <property type="entry name" value="Enterochelin_esterase_N"/>
</dbReference>
<dbReference type="SUPFAM" id="SSF53474">
    <property type="entry name" value="alpha/beta-Hydrolases"/>
    <property type="match status" value="1"/>
</dbReference>
<dbReference type="EMBL" id="JACHDB010000001">
    <property type="protein sequence ID" value="MBB5430918.1"/>
    <property type="molecule type" value="Genomic_DNA"/>
</dbReference>
<dbReference type="PANTHER" id="PTHR48098:SF3">
    <property type="entry name" value="IRON(III) ENTEROBACTIN ESTERASE"/>
    <property type="match status" value="1"/>
</dbReference>
<reference evidence="7 8" key="1">
    <citation type="submission" date="2020-08" db="EMBL/GenBank/DDBJ databases">
        <title>Sequencing the genomes of 1000 actinobacteria strains.</title>
        <authorList>
            <person name="Klenk H.-P."/>
        </authorList>
    </citation>
    <scope>NUCLEOTIDE SEQUENCE [LARGE SCALE GENOMIC DNA]</scope>
    <source>
        <strain evidence="7 8">DSM 44551</strain>
    </source>
</reference>
<dbReference type="GO" id="GO:0005737">
    <property type="term" value="C:cytoplasm"/>
    <property type="evidence" value="ECO:0007669"/>
    <property type="project" value="UniProtKB-SubCell"/>
</dbReference>
<evidence type="ECO:0000256" key="3">
    <source>
        <dbReference type="ARBA" id="ARBA00022801"/>
    </source>
</evidence>
<dbReference type="AlphaFoldDB" id="A0A7W8QI61"/>
<evidence type="ECO:0000256" key="2">
    <source>
        <dbReference type="ARBA" id="ARBA00022490"/>
    </source>
</evidence>
<name>A0A7W8QI61_9ACTN</name>
<dbReference type="Proteomes" id="UP000572635">
    <property type="component" value="Unassembled WGS sequence"/>
</dbReference>
<dbReference type="Gene3D" id="2.60.40.10">
    <property type="entry name" value="Immunoglobulins"/>
    <property type="match status" value="1"/>
</dbReference>
<feature type="compositionally biased region" description="Pro residues" evidence="5">
    <location>
        <begin position="114"/>
        <end position="124"/>
    </location>
</feature>
<dbReference type="InterPro" id="IPR050583">
    <property type="entry name" value="Mycobacterial_A85_antigen"/>
</dbReference>
<feature type="domain" description="Enterochelin esterase N-terminal" evidence="6">
    <location>
        <begin position="57"/>
        <end position="166"/>
    </location>
</feature>
<accession>A0A7W8QI61</accession>
<dbReference type="InterPro" id="IPR029058">
    <property type="entry name" value="AB_hydrolase_fold"/>
</dbReference>
<evidence type="ECO:0000313" key="7">
    <source>
        <dbReference type="EMBL" id="MBB5430918.1"/>
    </source>
</evidence>
<organism evidence="7 8">
    <name type="scientific">Nocardiopsis composta</name>
    <dbReference type="NCBI Taxonomy" id="157465"/>
    <lineage>
        <taxon>Bacteria</taxon>
        <taxon>Bacillati</taxon>
        <taxon>Actinomycetota</taxon>
        <taxon>Actinomycetes</taxon>
        <taxon>Streptosporangiales</taxon>
        <taxon>Nocardiopsidaceae</taxon>
        <taxon>Nocardiopsis</taxon>
    </lineage>
</organism>
<evidence type="ECO:0000256" key="5">
    <source>
        <dbReference type="SAM" id="MobiDB-lite"/>
    </source>
</evidence>
<dbReference type="InterPro" id="IPR014756">
    <property type="entry name" value="Ig_E-set"/>
</dbReference>
<keyword evidence="8" id="KW-1185">Reference proteome</keyword>
<dbReference type="InterPro" id="IPR013783">
    <property type="entry name" value="Ig-like_fold"/>
</dbReference>
<sequence length="414" mass="43186">MPPAPPTGLSDVRFASLAPALAHAPAGEVGRFWERVSRRGTPLLTAHPEDPGRRLATFLWRAAAPLGGVHLSANRVTDKQRHAEGEMAPIPGTDVWGLTLDLPAALRFSYGFTPRPPGTPPSAPALPGEGPGTLPDPLNRSRPLRADGPLGLSVFAGDAAPPQPEWEGAAPPPGRVHRAEVPVPGGAPRRVRLYAPAPSDAPAGLLVLFDGKVWFGDLHAPAALEAAAAAGRIPPFAVLGVENHGRADRVARLGADPAFLHAVAEHLVPWAERRLAGDGVRLAGRERRVLCGQSLGGLSALFAAVQTPGAYGAVIAHSPSMWWRPGGTATPSSLGAGGEPDWITRQIAERPATGVRVRLDVGTREGPTVAHARTLAAALRSRGYPHRLAVYEGGHDFACWRGALLDGLAALSAP</sequence>
<keyword evidence="2" id="KW-0963">Cytoplasm</keyword>
<dbReference type="InterPro" id="IPR000801">
    <property type="entry name" value="Esterase-like"/>
</dbReference>
<feature type="region of interest" description="Disordered" evidence="5">
    <location>
        <begin position="112"/>
        <end position="145"/>
    </location>
</feature>
<dbReference type="RefSeq" id="WP_184389192.1">
    <property type="nucleotide sequence ID" value="NZ_JACHDB010000001.1"/>
</dbReference>
<comment type="similarity">
    <text evidence="4">Belongs to the Fes family.</text>
</comment>
<dbReference type="Gene3D" id="3.40.50.1820">
    <property type="entry name" value="alpha/beta hydrolase"/>
    <property type="match status" value="1"/>
</dbReference>
<comment type="subcellular location">
    <subcellularLocation>
        <location evidence="1">Cytoplasm</location>
    </subcellularLocation>
</comment>
<evidence type="ECO:0000256" key="1">
    <source>
        <dbReference type="ARBA" id="ARBA00004496"/>
    </source>
</evidence>
<gene>
    <name evidence="7" type="ORF">HDA36_001002</name>
</gene>
<dbReference type="GO" id="GO:0005975">
    <property type="term" value="P:carbohydrate metabolic process"/>
    <property type="evidence" value="ECO:0007669"/>
    <property type="project" value="UniProtKB-ARBA"/>
</dbReference>
<evidence type="ECO:0000256" key="4">
    <source>
        <dbReference type="ARBA" id="ARBA00024201"/>
    </source>
</evidence>
<dbReference type="GO" id="GO:0006826">
    <property type="term" value="P:iron ion transport"/>
    <property type="evidence" value="ECO:0007669"/>
    <property type="project" value="InterPro"/>
</dbReference>
<evidence type="ECO:0000259" key="6">
    <source>
        <dbReference type="Pfam" id="PF11806"/>
    </source>
</evidence>
<comment type="caution">
    <text evidence="7">The sequence shown here is derived from an EMBL/GenBank/DDBJ whole genome shotgun (WGS) entry which is preliminary data.</text>
</comment>
<dbReference type="Pfam" id="PF11806">
    <property type="entry name" value="Enterochelin_N"/>
    <property type="match status" value="1"/>
</dbReference>
<dbReference type="Pfam" id="PF00756">
    <property type="entry name" value="Esterase"/>
    <property type="match status" value="1"/>
</dbReference>
<dbReference type="PANTHER" id="PTHR48098">
    <property type="entry name" value="ENTEROCHELIN ESTERASE-RELATED"/>
    <property type="match status" value="1"/>
</dbReference>